<feature type="zinc finger region" description="C3H1-type" evidence="4">
    <location>
        <begin position="57"/>
        <end position="85"/>
    </location>
</feature>
<dbReference type="InterPro" id="IPR027417">
    <property type="entry name" value="P-loop_NTPase"/>
</dbReference>
<dbReference type="Pfam" id="PF13086">
    <property type="entry name" value="AAA_11"/>
    <property type="match status" value="1"/>
</dbReference>
<dbReference type="InterPro" id="IPR000571">
    <property type="entry name" value="Znf_CCCH"/>
</dbReference>
<comment type="caution">
    <text evidence="8">The sequence shown here is derived from an EMBL/GenBank/DDBJ whole genome shotgun (WGS) entry which is preliminary data.</text>
</comment>
<feature type="domain" description="C3H1-type" evidence="7">
    <location>
        <begin position="3"/>
        <end position="30"/>
    </location>
</feature>
<dbReference type="Pfam" id="PF13087">
    <property type="entry name" value="AAA_12"/>
    <property type="match status" value="1"/>
</dbReference>
<evidence type="ECO:0000313" key="8">
    <source>
        <dbReference type="EMBL" id="KAG5168145.1"/>
    </source>
</evidence>
<dbReference type="PROSITE" id="PS50103">
    <property type="entry name" value="ZF_C3H1"/>
    <property type="match status" value="2"/>
</dbReference>
<dbReference type="PANTHER" id="PTHR10887">
    <property type="entry name" value="DNA2/NAM7 HELICASE FAMILY"/>
    <property type="match status" value="1"/>
</dbReference>
<keyword evidence="1 4" id="KW-0479">Metal-binding</keyword>
<accession>A0A8H7XUI4</accession>
<evidence type="ECO:0000256" key="2">
    <source>
        <dbReference type="ARBA" id="ARBA00022771"/>
    </source>
</evidence>
<feature type="compositionally biased region" description="Polar residues" evidence="6">
    <location>
        <begin position="85"/>
        <end position="98"/>
    </location>
</feature>
<evidence type="ECO:0000256" key="5">
    <source>
        <dbReference type="SAM" id="Coils"/>
    </source>
</evidence>
<feature type="coiled-coil region" evidence="5">
    <location>
        <begin position="1035"/>
        <end position="1062"/>
    </location>
</feature>
<reference evidence="8" key="1">
    <citation type="submission" date="2021-02" db="EMBL/GenBank/DDBJ databases">
        <title>Psilocybe cubensis genome.</title>
        <authorList>
            <person name="Mckernan K.J."/>
            <person name="Crawford S."/>
            <person name="Trippe A."/>
            <person name="Kane L.T."/>
            <person name="Mclaughlin S."/>
        </authorList>
    </citation>
    <scope>NUCLEOTIDE SEQUENCE [LARGE SCALE GENOMIC DNA]</scope>
    <source>
        <strain evidence="8">MGC-MH-2018</strain>
    </source>
</reference>
<feature type="zinc finger region" description="C3H1-type" evidence="4">
    <location>
        <begin position="3"/>
        <end position="30"/>
    </location>
</feature>
<dbReference type="InterPro" id="IPR041677">
    <property type="entry name" value="DNA2/NAM7_AAA_11"/>
</dbReference>
<organism evidence="8">
    <name type="scientific">Psilocybe cubensis</name>
    <name type="common">Psychedelic mushroom</name>
    <name type="synonym">Stropharia cubensis</name>
    <dbReference type="NCBI Taxonomy" id="181762"/>
    <lineage>
        <taxon>Eukaryota</taxon>
        <taxon>Fungi</taxon>
        <taxon>Dikarya</taxon>
        <taxon>Basidiomycota</taxon>
        <taxon>Agaricomycotina</taxon>
        <taxon>Agaricomycetes</taxon>
        <taxon>Agaricomycetidae</taxon>
        <taxon>Agaricales</taxon>
        <taxon>Agaricineae</taxon>
        <taxon>Strophariaceae</taxon>
        <taxon>Psilocybe</taxon>
    </lineage>
</organism>
<keyword evidence="2 4" id="KW-0863">Zinc-finger</keyword>
<dbReference type="InterPro" id="IPR045055">
    <property type="entry name" value="DNA2/NAM7-like"/>
</dbReference>
<feature type="region of interest" description="Disordered" evidence="6">
    <location>
        <begin position="27"/>
        <end position="60"/>
    </location>
</feature>
<dbReference type="GO" id="GO:0031048">
    <property type="term" value="P:regulatory ncRNA-mediated heterochromatin formation"/>
    <property type="evidence" value="ECO:0007669"/>
    <property type="project" value="TreeGrafter"/>
</dbReference>
<evidence type="ECO:0000259" key="7">
    <source>
        <dbReference type="PROSITE" id="PS50103"/>
    </source>
</evidence>
<keyword evidence="3 4" id="KW-0862">Zinc</keyword>
<dbReference type="GO" id="GO:0008270">
    <property type="term" value="F:zinc ion binding"/>
    <property type="evidence" value="ECO:0007669"/>
    <property type="project" value="UniProtKB-KW"/>
</dbReference>
<keyword evidence="5" id="KW-0175">Coiled coil</keyword>
<evidence type="ECO:0000256" key="1">
    <source>
        <dbReference type="ARBA" id="ARBA00022723"/>
    </source>
</evidence>
<dbReference type="Gene3D" id="4.10.1000.10">
    <property type="entry name" value="Zinc finger, CCCH-type"/>
    <property type="match status" value="1"/>
</dbReference>
<gene>
    <name evidence="8" type="ORF">JR316_006738</name>
</gene>
<protein>
    <recommendedName>
        <fullName evidence="7">C3H1-type domain-containing protein</fullName>
    </recommendedName>
</protein>
<feature type="region of interest" description="Disordered" evidence="6">
    <location>
        <begin position="84"/>
        <end position="123"/>
    </location>
</feature>
<feature type="domain" description="C3H1-type" evidence="7">
    <location>
        <begin position="57"/>
        <end position="85"/>
    </location>
</feature>
<dbReference type="SUPFAM" id="SSF90229">
    <property type="entry name" value="CCCH zinc finger"/>
    <property type="match status" value="2"/>
</dbReference>
<evidence type="ECO:0000256" key="3">
    <source>
        <dbReference type="ARBA" id="ARBA00022833"/>
    </source>
</evidence>
<dbReference type="CDD" id="cd18808">
    <property type="entry name" value="SF1_C_Upf1"/>
    <property type="match status" value="1"/>
</dbReference>
<feature type="compositionally biased region" description="Low complexity" evidence="6">
    <location>
        <begin position="36"/>
        <end position="60"/>
    </location>
</feature>
<dbReference type="InterPro" id="IPR041679">
    <property type="entry name" value="DNA2/NAM7-like_C"/>
</dbReference>
<dbReference type="PANTHER" id="PTHR10887:SF341">
    <property type="entry name" value="NFX1-TYPE ZINC FINGER-CONTAINING PROTEIN 1"/>
    <property type="match status" value="1"/>
</dbReference>
<evidence type="ECO:0000256" key="4">
    <source>
        <dbReference type="PROSITE-ProRule" id="PRU00723"/>
    </source>
</evidence>
<dbReference type="InterPro" id="IPR047187">
    <property type="entry name" value="SF1_C_Upf1"/>
</dbReference>
<dbReference type="Pfam" id="PF00642">
    <property type="entry name" value="zf-CCCH"/>
    <property type="match status" value="1"/>
</dbReference>
<dbReference type="EMBL" id="JAFIQS010000006">
    <property type="protein sequence ID" value="KAG5168145.1"/>
    <property type="molecule type" value="Genomic_DNA"/>
</dbReference>
<dbReference type="GO" id="GO:0004386">
    <property type="term" value="F:helicase activity"/>
    <property type="evidence" value="ECO:0007669"/>
    <property type="project" value="InterPro"/>
</dbReference>
<dbReference type="GO" id="GO:0031380">
    <property type="term" value="C:nuclear RNA-directed RNA polymerase complex"/>
    <property type="evidence" value="ECO:0007669"/>
    <property type="project" value="TreeGrafter"/>
</dbReference>
<name>A0A8H7XUI4_PSICU</name>
<evidence type="ECO:0000256" key="6">
    <source>
        <dbReference type="SAM" id="MobiDB-lite"/>
    </source>
</evidence>
<dbReference type="Gene3D" id="3.40.50.300">
    <property type="entry name" value="P-loop containing nucleotide triphosphate hydrolases"/>
    <property type="match status" value="3"/>
</dbReference>
<sequence>MASRNRKKCDFFARGNCRKGNQCKFIHDNPAPATPTPTTSQATASPRGATSPRSSPSAPRQVCNIFWQSGACDRGFDCSFKHTRNPQATHTASRSAINSDEDPPDFYSIDGLVPDGRERTQRGSYDPAEVHNHIKPFLKDNYTFEGPRNIESFVRIISSINDHNKSWNTDNAQAFLSLLVKDNGITRIGEILRFKPVDDCTNVFRTSLSFQRGYFPILEYLSSSLVLKSTWHKNINHLYTVVEDNYDDLHAVVDSCMNSMIKRNSWRDPGSAANLDGANVFKTLTTVFLQYFNRFKSSIRNHPEIVNLVQHLTEWFDIWVAGVMTKSPVLFEDPITDLDPRRRGLIIDQIHDDINRLVTIVQRESDHATVLKRHTSRPAVTVAQRRNAEIMRLGQIYDPPGELRPEGPRHDNDSIDIADIRIAPTQNELLCEISPYLPAFLPEAQHHCLPDSMERHLDIQFRLLREELISTIRSSINAVYQDLREIWESPGQRRDTTKLEKLLSKGGGAYRTTGLDSVFFMIYANVGFAPVRAERRDLTVGLLIDPPAGAARDPQASKRVAYWKNSRRLQGGGLVALLVVSNKTLKVYLGVLASFGDDIAESSKASAEKVQVRITFFDPEVEFRALKREKLSGSSSSYAFLVDGSVMFEASRPFLERLQTIEPTEIPFGNYISSSNSLADVQVKPPRYATNPRFKYNLQCLAKDREHRISDLDITRPDAVNLARHQMLESSTLDPSQVDAVINTLTREVSLIQGPPGTGKSFTGREILRILFASKVRPIVLIAYTNHALDHLLREVLDVGITKRLVRLGSRSSDEVVAEYTLDKLEKLAERSSLQRSIGKQYAVMKRLEEDMSRVMESIQLPKVSAQQVEDHLDIHFPQALNVLLSPPFWISQLAETLWADEDTNGEWSTVRGKGKQQAGDVVSHTFYDFWKTGADIAFLAPVSMAHSPMPTPGKKKNRAAKSQGTTVLQEDPKVTRFFETLEFGNNRPQIPDQNRPLTRLRNSEDLWKMSLQERTRLALAWEEDIRVLAYNINLDRYNSLREDYKEACKEYNDIRDETRRRLLSSVDLIACTTTGAAKLTSLINSIAPRVLMVEEAGQVLEAHILTSLVNSIHHLICIGDPQQLRPSLATFGLSMDSERGKQLFKFDRSLMERLADSGLQMTQLNVQRRMRPTISHFIRRILYPNLEDHDIVKTYPSVRGMQKDVYFLNHIHPEGGSEDSVSKYNTYEVQMIRDLVLYFLKQDMYSGPGDIAVLCAYLGQLQKVRQALKDLKIAVSVDERDETQLLQQGLEEEGAFEEVVVAKHIRLGTVDIYQGQEAKIVIVSLVRNTGNYDTKSASIGFLKSSNRINVALSRAKHGMYIMGNASNLRKNTTWSTILDDLEDQGLIGQGFPIICARHPDQVNLISKPGDLACIATSHAGRPHALVAIHAQKSARKTAVIACSQSTTSPYLVAIQKKKFIATFLRSLIRSSVQN</sequence>
<dbReference type="SMART" id="SM00356">
    <property type="entry name" value="ZnF_C3H1"/>
    <property type="match status" value="2"/>
</dbReference>
<dbReference type="SUPFAM" id="SSF52540">
    <property type="entry name" value="P-loop containing nucleoside triphosphate hydrolases"/>
    <property type="match status" value="1"/>
</dbReference>
<proteinExistence type="predicted"/>
<dbReference type="InterPro" id="IPR036855">
    <property type="entry name" value="Znf_CCCH_sf"/>
</dbReference>